<evidence type="ECO:0000313" key="1">
    <source>
        <dbReference type="EMBL" id="VDN62725.1"/>
    </source>
</evidence>
<organism evidence="1">
    <name type="scientific">Ectopseudomonas oleovorans</name>
    <name type="common">Pseudomonas oleovorans</name>
    <dbReference type="NCBI Taxonomy" id="301"/>
    <lineage>
        <taxon>Bacteria</taxon>
        <taxon>Pseudomonadati</taxon>
        <taxon>Pseudomonadota</taxon>
        <taxon>Gammaproteobacteria</taxon>
        <taxon>Pseudomonadales</taxon>
        <taxon>Pseudomonadaceae</taxon>
        <taxon>Ectopseudomonas</taxon>
    </lineage>
</organism>
<dbReference type="AlphaFoldDB" id="A0A653B2F7"/>
<proteinExistence type="predicted"/>
<accession>A0A653B2F7</accession>
<name>A0A653B2F7_ECTOL</name>
<reference evidence="1" key="1">
    <citation type="submission" date="2018-11" db="EMBL/GenBank/DDBJ databases">
        <authorList>
            <consortium name="Genoscope - CEA"/>
            <person name="William W."/>
        </authorList>
    </citation>
    <scope>NUCLEOTIDE SEQUENCE [LARGE SCALE GENOMIC DNA]</scope>
    <source>
        <strain evidence="1">T9AD</strain>
    </source>
</reference>
<protein>
    <submittedName>
        <fullName evidence="1">Uncharacterized protein</fullName>
    </submittedName>
</protein>
<gene>
    <name evidence="1" type="ORF">POT9AD_1745</name>
</gene>
<sequence>MKVCSVDPAGAVWHVARPLLASRRRRFLEPTGRTGQRFRQKHDVRMTGRRGQWVLALRESGGSANHVSTASALVMYKSLGRRCPAKPDFSCIGHAPSICQSIAQISSGMAQPLS</sequence>
<dbReference type="EMBL" id="LR130779">
    <property type="protein sequence ID" value="VDN62725.1"/>
    <property type="molecule type" value="Genomic_DNA"/>
</dbReference>